<gene>
    <name evidence="1" type="ORF">MUK42_36633</name>
</gene>
<dbReference type="EMBL" id="CP097508">
    <property type="protein sequence ID" value="URE10227.1"/>
    <property type="molecule type" value="Genomic_DNA"/>
</dbReference>
<keyword evidence="2" id="KW-1185">Reference proteome</keyword>
<evidence type="ECO:0000313" key="1">
    <source>
        <dbReference type="EMBL" id="URE10227.1"/>
    </source>
</evidence>
<protein>
    <submittedName>
        <fullName evidence="1">Uncharacterized protein</fullName>
    </submittedName>
</protein>
<name>A0A9E7GDF6_9LILI</name>
<dbReference type="AlphaFoldDB" id="A0A9E7GDF6"/>
<proteinExistence type="predicted"/>
<organism evidence="1 2">
    <name type="scientific">Musa troglodytarum</name>
    <name type="common">fe'i banana</name>
    <dbReference type="NCBI Taxonomy" id="320322"/>
    <lineage>
        <taxon>Eukaryota</taxon>
        <taxon>Viridiplantae</taxon>
        <taxon>Streptophyta</taxon>
        <taxon>Embryophyta</taxon>
        <taxon>Tracheophyta</taxon>
        <taxon>Spermatophyta</taxon>
        <taxon>Magnoliopsida</taxon>
        <taxon>Liliopsida</taxon>
        <taxon>Zingiberales</taxon>
        <taxon>Musaceae</taxon>
        <taxon>Musa</taxon>
    </lineage>
</organism>
<evidence type="ECO:0000313" key="2">
    <source>
        <dbReference type="Proteomes" id="UP001055439"/>
    </source>
</evidence>
<reference evidence="1" key="1">
    <citation type="submission" date="2022-05" db="EMBL/GenBank/DDBJ databases">
        <title>The Musa troglodytarum L. genome provides insights into the mechanism of non-climacteric behaviour and enrichment of carotenoids.</title>
        <authorList>
            <person name="Wang J."/>
        </authorList>
    </citation>
    <scope>NUCLEOTIDE SEQUENCE</scope>
    <source>
        <tissue evidence="1">Leaf</tissue>
    </source>
</reference>
<accession>A0A9E7GDF6</accession>
<dbReference type="Proteomes" id="UP001055439">
    <property type="component" value="Chromosome 6"/>
</dbReference>
<sequence length="66" mass="7096">MVMMVINSLLDIFKDNAALFDASAAAPIVSIVIVSKALPTPNLILPRGELADVTSWTRILSTNQVE</sequence>